<reference evidence="3" key="1">
    <citation type="submission" date="2018-10" db="EMBL/GenBank/DDBJ databases">
        <title>Hidden diversity of soil giant viruses.</title>
        <authorList>
            <person name="Schulz F."/>
            <person name="Alteio L."/>
            <person name="Goudeau D."/>
            <person name="Ryan E.M."/>
            <person name="Malmstrom R.R."/>
            <person name="Blanchard J."/>
            <person name="Woyke T."/>
        </authorList>
    </citation>
    <scope>NUCLEOTIDE SEQUENCE</scope>
    <source>
        <strain evidence="3">HAV1</strain>
    </source>
</reference>
<dbReference type="InterPro" id="IPR003593">
    <property type="entry name" value="AAA+_ATPase"/>
</dbReference>
<dbReference type="Gene3D" id="3.40.50.300">
    <property type="entry name" value="P-loop containing nucleotide triphosphate hydrolases"/>
    <property type="match status" value="1"/>
</dbReference>
<dbReference type="GO" id="GO:0005524">
    <property type="term" value="F:ATP binding"/>
    <property type="evidence" value="ECO:0007669"/>
    <property type="project" value="InterPro"/>
</dbReference>
<gene>
    <name evidence="3" type="ORF">Harvfovirus15_31</name>
</gene>
<comment type="similarity">
    <text evidence="1">Belongs to the AAA ATPase family. BCS1 subfamily.</text>
</comment>
<dbReference type="GO" id="GO:0016887">
    <property type="term" value="F:ATP hydrolysis activity"/>
    <property type="evidence" value="ECO:0007669"/>
    <property type="project" value="InterPro"/>
</dbReference>
<proteinExistence type="inferred from homology"/>
<dbReference type="InterPro" id="IPR003959">
    <property type="entry name" value="ATPase_AAA_core"/>
</dbReference>
<protein>
    <submittedName>
        <fullName evidence="3">AAA family ATPase</fullName>
    </submittedName>
</protein>
<dbReference type="EMBL" id="MK072257">
    <property type="protein sequence ID" value="AYV81087.1"/>
    <property type="molecule type" value="Genomic_DNA"/>
</dbReference>
<name>A0A3G5A1J9_9VIRU</name>
<dbReference type="InterPro" id="IPR027417">
    <property type="entry name" value="P-loop_NTPase"/>
</dbReference>
<dbReference type="SUPFAM" id="SSF52540">
    <property type="entry name" value="P-loop containing nucleoside triphosphate hydrolases"/>
    <property type="match status" value="1"/>
</dbReference>
<accession>A0A3G5A1J9</accession>
<feature type="domain" description="AAA+ ATPase" evidence="2">
    <location>
        <begin position="155"/>
        <end position="279"/>
    </location>
</feature>
<dbReference type="SMART" id="SM00382">
    <property type="entry name" value="AAA"/>
    <property type="match status" value="1"/>
</dbReference>
<sequence>MSCPPEFTYTVKFPFNSAFLYDLETYAPVDRIFDAAHNGQTFYAQPAVGPLTILDVKCYVSRCDDTHVIINFPSSKEWKLIHKTIADLKHASKAKIKYQIYRYTAQDNYWYLDATYKFKGTDELIGYDTYIENIEKDIRNFTLHSDFLNKIGESKSLNYLLYGPPGTGKTTLIRTLASKHNFTICIINPNGLDYKNLVTALNPVIDVPGPKILLFEDFDRFLQDGSKDIVMSQILNSLDGLDDSSNILRFFTGNDCDVIFGNKALINRMSAKFKFSYPEIPMFKAKLMRFLTYRKNPIDDEKVNAFLYKVSKKKITMRPFVNYCIRYLFEDNYLDQMISHHEELDD</sequence>
<dbReference type="InterPro" id="IPR050747">
    <property type="entry name" value="Mitochondrial_chaperone_BCS1"/>
</dbReference>
<evidence type="ECO:0000256" key="1">
    <source>
        <dbReference type="ARBA" id="ARBA00007448"/>
    </source>
</evidence>
<dbReference type="Pfam" id="PF00004">
    <property type="entry name" value="AAA"/>
    <property type="match status" value="1"/>
</dbReference>
<evidence type="ECO:0000313" key="3">
    <source>
        <dbReference type="EMBL" id="AYV81087.1"/>
    </source>
</evidence>
<dbReference type="PANTHER" id="PTHR23070">
    <property type="entry name" value="BCS1 AAA-TYPE ATPASE"/>
    <property type="match status" value="1"/>
</dbReference>
<evidence type="ECO:0000259" key="2">
    <source>
        <dbReference type="SMART" id="SM00382"/>
    </source>
</evidence>
<organism evidence="3">
    <name type="scientific">Harvfovirus sp</name>
    <dbReference type="NCBI Taxonomy" id="2487768"/>
    <lineage>
        <taxon>Viruses</taxon>
        <taxon>Varidnaviria</taxon>
        <taxon>Bamfordvirae</taxon>
        <taxon>Nucleocytoviricota</taxon>
        <taxon>Megaviricetes</taxon>
        <taxon>Imitervirales</taxon>
        <taxon>Mimiviridae</taxon>
        <taxon>Klosneuvirinae</taxon>
    </lineage>
</organism>